<reference evidence="6" key="2">
    <citation type="journal article" date="2021" name="PeerJ">
        <title>Extensive microbial diversity within the chicken gut microbiome revealed by metagenomics and culture.</title>
        <authorList>
            <person name="Gilroy R."/>
            <person name="Ravi A."/>
            <person name="Getino M."/>
            <person name="Pursley I."/>
            <person name="Horton D.L."/>
            <person name="Alikhan N.F."/>
            <person name="Baker D."/>
            <person name="Gharbi K."/>
            <person name="Hall N."/>
            <person name="Watson M."/>
            <person name="Adriaenssens E.M."/>
            <person name="Foster-Nyarko E."/>
            <person name="Jarju S."/>
            <person name="Secka A."/>
            <person name="Antonio M."/>
            <person name="Oren A."/>
            <person name="Chaudhuri R.R."/>
            <person name="La Ragione R."/>
            <person name="Hildebrand F."/>
            <person name="Pallen M.J."/>
        </authorList>
    </citation>
    <scope>NUCLEOTIDE SEQUENCE</scope>
    <source>
        <strain evidence="6">ChiSjej5B23-6657</strain>
    </source>
</reference>
<dbReference type="InterPro" id="IPR018483">
    <property type="entry name" value="Carb_kinase_FGGY_CS"/>
</dbReference>
<protein>
    <submittedName>
        <fullName evidence="6">Carbohydrate kinase</fullName>
    </submittedName>
</protein>
<dbReference type="PANTHER" id="PTHR43095">
    <property type="entry name" value="SUGAR KINASE"/>
    <property type="match status" value="1"/>
</dbReference>
<comment type="similarity">
    <text evidence="1">Belongs to the FGGY kinase family.</text>
</comment>
<dbReference type="PROSITE" id="PS00933">
    <property type="entry name" value="FGGY_KINASES_1"/>
    <property type="match status" value="1"/>
</dbReference>
<dbReference type="InterPro" id="IPR018484">
    <property type="entry name" value="FGGY_N"/>
</dbReference>
<evidence type="ECO:0000259" key="4">
    <source>
        <dbReference type="Pfam" id="PF00370"/>
    </source>
</evidence>
<feature type="domain" description="Carbohydrate kinase FGGY N-terminal" evidence="4">
    <location>
        <begin position="4"/>
        <end position="241"/>
    </location>
</feature>
<dbReference type="PIRSF" id="PIRSF000538">
    <property type="entry name" value="GlpK"/>
    <property type="match status" value="1"/>
</dbReference>
<evidence type="ECO:0000313" key="7">
    <source>
        <dbReference type="Proteomes" id="UP000823912"/>
    </source>
</evidence>
<evidence type="ECO:0000256" key="2">
    <source>
        <dbReference type="ARBA" id="ARBA00022679"/>
    </source>
</evidence>
<dbReference type="Gene3D" id="3.30.420.40">
    <property type="match status" value="2"/>
</dbReference>
<dbReference type="InterPro" id="IPR043129">
    <property type="entry name" value="ATPase_NBD"/>
</dbReference>
<accession>A0A9D1J9S9</accession>
<dbReference type="InterPro" id="IPR018485">
    <property type="entry name" value="FGGY_C"/>
</dbReference>
<gene>
    <name evidence="6" type="ORF">IAA55_01385</name>
</gene>
<dbReference type="CDD" id="cd07773">
    <property type="entry name" value="ASKHA_NBD_FGGY_FK"/>
    <property type="match status" value="1"/>
</dbReference>
<dbReference type="SUPFAM" id="SSF53067">
    <property type="entry name" value="Actin-like ATPase domain"/>
    <property type="match status" value="2"/>
</dbReference>
<dbReference type="PANTHER" id="PTHR43095:SF5">
    <property type="entry name" value="XYLULOSE KINASE"/>
    <property type="match status" value="1"/>
</dbReference>
<proteinExistence type="inferred from homology"/>
<dbReference type="InterPro" id="IPR000577">
    <property type="entry name" value="Carb_kinase_FGGY"/>
</dbReference>
<dbReference type="Proteomes" id="UP000823912">
    <property type="component" value="Unassembled WGS sequence"/>
</dbReference>
<comment type="caution">
    <text evidence="6">The sequence shown here is derived from an EMBL/GenBank/DDBJ whole genome shotgun (WGS) entry which is preliminary data.</text>
</comment>
<reference evidence="6" key="1">
    <citation type="submission" date="2020-10" db="EMBL/GenBank/DDBJ databases">
        <authorList>
            <person name="Gilroy R."/>
        </authorList>
    </citation>
    <scope>NUCLEOTIDE SEQUENCE</scope>
    <source>
        <strain evidence="6">ChiSjej5B23-6657</strain>
    </source>
</reference>
<dbReference type="GO" id="GO:0016301">
    <property type="term" value="F:kinase activity"/>
    <property type="evidence" value="ECO:0007669"/>
    <property type="project" value="UniProtKB-KW"/>
</dbReference>
<evidence type="ECO:0000256" key="1">
    <source>
        <dbReference type="ARBA" id="ARBA00009156"/>
    </source>
</evidence>
<evidence type="ECO:0000259" key="5">
    <source>
        <dbReference type="Pfam" id="PF02782"/>
    </source>
</evidence>
<evidence type="ECO:0000313" key="6">
    <source>
        <dbReference type="EMBL" id="HIR69916.1"/>
    </source>
</evidence>
<evidence type="ECO:0000256" key="3">
    <source>
        <dbReference type="ARBA" id="ARBA00022777"/>
    </source>
</evidence>
<dbReference type="EMBL" id="DVHM01000026">
    <property type="protein sequence ID" value="HIR69916.1"/>
    <property type="molecule type" value="Genomic_DNA"/>
</dbReference>
<dbReference type="Pfam" id="PF02782">
    <property type="entry name" value="FGGY_C"/>
    <property type="match status" value="1"/>
</dbReference>
<dbReference type="Pfam" id="PF00370">
    <property type="entry name" value="FGGY_N"/>
    <property type="match status" value="1"/>
</dbReference>
<keyword evidence="2" id="KW-0808">Transferase</keyword>
<feature type="domain" description="Carbohydrate kinase FGGY C-terminal" evidence="5">
    <location>
        <begin position="285"/>
        <end position="457"/>
    </location>
</feature>
<dbReference type="InterPro" id="IPR050406">
    <property type="entry name" value="FGGY_Carb_Kinase"/>
</dbReference>
<sequence length="513" mass="55523">MKIAGLDIGTTGCKCTVFDEKGVYLGKAYRDYPVRRSVGGHEMDVSAIMEGVMGVLREMASQYPDIAGIGVTSFGETFVATDGEGKPLHAAMLYTDPRGKEQCARLRETLGGKEIARITGLRPHEMYSISKLMWLRENRPEIYGKAAYVFLMEDYVVYHLTGVRQIDYSLATRTMAFDITSLTWSREIFDAAGIDMEKMSAPVPTGTDAGCIRPEAAEETGLSPECHVVSVSHDQVAAAVGAGVFDSSVAVDGAGTVECVTPIFDGMPDVDVMYDGYFSIVPYVIPGKYVAYAFSYTGGALMQWCTDTLAKKEKELAKEAGCSVNEYLERAYVKEQEAGQSAASETPTGLLVLPHFAGAATPYMDTGSRGAILGLTTDTSTADIYRACMEGVVYEMKLNVDALEGSGIRFTSMHATGGGAHSAVWMQMKADMLNLPITALKTVDAGTVGSAMLTGIAIGVFADLADAAEHMVEKTVTYEPRKEMHEKYMEIYRRYAKVYDAVRPLMGTDRTAG</sequence>
<organism evidence="6 7">
    <name type="scientific">Candidatus Pullilachnospira gallistercoris</name>
    <dbReference type="NCBI Taxonomy" id="2840911"/>
    <lineage>
        <taxon>Bacteria</taxon>
        <taxon>Bacillati</taxon>
        <taxon>Bacillota</taxon>
        <taxon>Clostridia</taxon>
        <taxon>Lachnospirales</taxon>
        <taxon>Lachnospiraceae</taxon>
        <taxon>Lachnospiraceae incertae sedis</taxon>
        <taxon>Candidatus Pullilachnospira</taxon>
    </lineage>
</organism>
<dbReference type="GO" id="GO:0005975">
    <property type="term" value="P:carbohydrate metabolic process"/>
    <property type="evidence" value="ECO:0007669"/>
    <property type="project" value="InterPro"/>
</dbReference>
<dbReference type="AlphaFoldDB" id="A0A9D1J9S9"/>
<keyword evidence="3 6" id="KW-0418">Kinase</keyword>
<dbReference type="GO" id="GO:0016773">
    <property type="term" value="F:phosphotransferase activity, alcohol group as acceptor"/>
    <property type="evidence" value="ECO:0007669"/>
    <property type="project" value="InterPro"/>
</dbReference>
<name>A0A9D1J9S9_9FIRM</name>